<dbReference type="InterPro" id="IPR011037">
    <property type="entry name" value="Pyrv_Knase-like_insert_dom_sf"/>
</dbReference>
<dbReference type="InterPro" id="IPR005163">
    <property type="entry name" value="Tri_helical_YiiM-like"/>
</dbReference>
<protein>
    <submittedName>
        <fullName evidence="2">MOSC domain-containing protein</fullName>
    </submittedName>
</protein>
<evidence type="ECO:0000259" key="1">
    <source>
        <dbReference type="PROSITE" id="PS51340"/>
    </source>
</evidence>
<dbReference type="Proteomes" id="UP000391919">
    <property type="component" value="Unassembled WGS sequence"/>
</dbReference>
<dbReference type="PROSITE" id="PS51340">
    <property type="entry name" value="MOSC"/>
    <property type="match status" value="1"/>
</dbReference>
<keyword evidence="3" id="KW-1185">Reference proteome</keyword>
<dbReference type="InterPro" id="IPR052353">
    <property type="entry name" value="Benzoxazolinone_Detox_Enz"/>
</dbReference>
<dbReference type="Pfam" id="PF03473">
    <property type="entry name" value="MOSC"/>
    <property type="match status" value="1"/>
</dbReference>
<sequence>MAKGVVVSVNVGKPQPLPYKKKVVQSGIFKAPQDGPVFLAKINFEGDEQADIVHHGGEDKAVCVYIADHFPVWEKKFNRTFEPGAFGENITLSGLTEADIHIGDVFQMGEAVVQVSQPREPCYKIAARYELDRFPADIIETGYTGFYMRVLKEGFVQKNDRFILLEKGEKQLSILYLNQIRYHDKTNYAAMAEILSVEALAEAWRKPFRKLLYQQ</sequence>
<dbReference type="PANTHER" id="PTHR30212">
    <property type="entry name" value="PROTEIN YIIM"/>
    <property type="match status" value="1"/>
</dbReference>
<comment type="caution">
    <text evidence="2">The sequence shown here is derived from an EMBL/GenBank/DDBJ whole genome shotgun (WGS) entry which is preliminary data.</text>
</comment>
<accession>A0A5J4JIH3</accession>
<dbReference type="InterPro" id="IPR005302">
    <property type="entry name" value="MoCF_Sase_C"/>
</dbReference>
<dbReference type="GO" id="GO:0030151">
    <property type="term" value="F:molybdenum ion binding"/>
    <property type="evidence" value="ECO:0007669"/>
    <property type="project" value="InterPro"/>
</dbReference>
<dbReference type="Pfam" id="PF03475">
    <property type="entry name" value="YiiM_3-alpha"/>
    <property type="match status" value="1"/>
</dbReference>
<dbReference type="GO" id="GO:0030170">
    <property type="term" value="F:pyridoxal phosphate binding"/>
    <property type="evidence" value="ECO:0007669"/>
    <property type="project" value="InterPro"/>
</dbReference>
<gene>
    <name evidence="2" type="ORF">BpJC7_15300</name>
</gene>
<evidence type="ECO:0000313" key="3">
    <source>
        <dbReference type="Proteomes" id="UP000391919"/>
    </source>
</evidence>
<proteinExistence type="predicted"/>
<dbReference type="PANTHER" id="PTHR30212:SF4">
    <property type="entry name" value="MOSC DOMAIN-CONTAINING PROTEIN"/>
    <property type="match status" value="1"/>
</dbReference>
<dbReference type="Gene3D" id="2.40.33.20">
    <property type="entry name" value="PK beta-barrel domain-like"/>
    <property type="match status" value="1"/>
</dbReference>
<reference evidence="2 3" key="1">
    <citation type="submission" date="2019-09" db="EMBL/GenBank/DDBJ databases">
        <title>Draft genome sequence of Bacillus sp. JC-7.</title>
        <authorList>
            <person name="Tanaka N."/>
            <person name="Shiwa Y."/>
            <person name="Fujita N."/>
            <person name="Tanasupawat S."/>
        </authorList>
    </citation>
    <scope>NUCLEOTIDE SEQUENCE [LARGE SCALE GENOMIC DNA]</scope>
    <source>
        <strain evidence="2 3">JC-7</strain>
    </source>
</reference>
<feature type="domain" description="MOSC" evidence="1">
    <location>
        <begin position="31"/>
        <end position="165"/>
    </location>
</feature>
<organism evidence="2 3">
    <name type="scientific">Weizmannia acidilactici</name>
    <dbReference type="NCBI Taxonomy" id="2607726"/>
    <lineage>
        <taxon>Bacteria</taxon>
        <taxon>Bacillati</taxon>
        <taxon>Bacillota</taxon>
        <taxon>Bacilli</taxon>
        <taxon>Bacillales</taxon>
        <taxon>Bacillaceae</taxon>
        <taxon>Heyndrickxia</taxon>
    </lineage>
</organism>
<name>A0A5J4JIH3_9BACI</name>
<dbReference type="RefSeq" id="WP_151681463.1">
    <property type="nucleotide sequence ID" value="NZ_BKZP01000008.1"/>
</dbReference>
<dbReference type="SUPFAM" id="SSF50800">
    <property type="entry name" value="PK beta-barrel domain-like"/>
    <property type="match status" value="1"/>
</dbReference>
<dbReference type="AlphaFoldDB" id="A0A5J4JIH3"/>
<dbReference type="GO" id="GO:0003824">
    <property type="term" value="F:catalytic activity"/>
    <property type="evidence" value="ECO:0007669"/>
    <property type="project" value="InterPro"/>
</dbReference>
<evidence type="ECO:0000313" key="2">
    <source>
        <dbReference type="EMBL" id="GER70227.1"/>
    </source>
</evidence>
<dbReference type="EMBL" id="BKZQ01000017">
    <property type="protein sequence ID" value="GER70227.1"/>
    <property type="molecule type" value="Genomic_DNA"/>
</dbReference>